<organism evidence="1 2">
    <name type="scientific">Neolewinella lacunae</name>
    <dbReference type="NCBI Taxonomy" id="1517758"/>
    <lineage>
        <taxon>Bacteria</taxon>
        <taxon>Pseudomonadati</taxon>
        <taxon>Bacteroidota</taxon>
        <taxon>Saprospiria</taxon>
        <taxon>Saprospirales</taxon>
        <taxon>Lewinellaceae</taxon>
        <taxon>Neolewinella</taxon>
    </lineage>
</organism>
<sequence>MAIPAHIMFSASEVLGAASDQVVAFLAGGPPHDFQRALLSRARTGVAVDLLLPRSEVMGLELTHQYFQHLEAAGGRLFLLDLAPDDWQQLQLARCHQLWIDQRQALVFERTKKRFLSLSTELEARPFARRLQRLYALAYQASPAALAQYLAPRPQPVILPRFSADSMTVRAGGNVRLGWSAPGAERVSLEPDLGEAAATGSVLLRIDAPSTFDLRVDYGAEVVVRKSLSIALAAQPGLDYWLTVADPHGGPASVVAASSPDFPHHYGMIQGQALTLHWRTRAVDRLSLNDVDLSLPHGALPLAQEEELTLRLVATGAGTTVEQTIYVRAFVPPELPVQVLAVRSPALPAIQFPELPEVVDSASLLGALPPEMEQELRARWAASEARWNRTPWWLSLLKKTFP</sequence>
<accession>A0A923PPU7</accession>
<name>A0A923PPU7_9BACT</name>
<evidence type="ECO:0000313" key="1">
    <source>
        <dbReference type="EMBL" id="MBC6996666.1"/>
    </source>
</evidence>
<evidence type="ECO:0000313" key="2">
    <source>
        <dbReference type="Proteomes" id="UP000650081"/>
    </source>
</evidence>
<dbReference type="RefSeq" id="WP_187468668.1">
    <property type="nucleotide sequence ID" value="NZ_JACSIT010000153.1"/>
</dbReference>
<gene>
    <name evidence="1" type="ORF">H9S92_21015</name>
</gene>
<dbReference type="AlphaFoldDB" id="A0A923PPU7"/>
<reference evidence="1" key="1">
    <citation type="submission" date="2020-08" db="EMBL/GenBank/DDBJ databases">
        <title>Lewinella bacteria from marine environments.</title>
        <authorList>
            <person name="Zhong Y."/>
        </authorList>
    </citation>
    <scope>NUCLEOTIDE SEQUENCE</scope>
    <source>
        <strain evidence="1">KCTC 42187</strain>
    </source>
</reference>
<keyword evidence="2" id="KW-1185">Reference proteome</keyword>
<dbReference type="Proteomes" id="UP000650081">
    <property type="component" value="Unassembled WGS sequence"/>
</dbReference>
<dbReference type="EMBL" id="JACSIT010000153">
    <property type="protein sequence ID" value="MBC6996666.1"/>
    <property type="molecule type" value="Genomic_DNA"/>
</dbReference>
<comment type="caution">
    <text evidence="1">The sequence shown here is derived from an EMBL/GenBank/DDBJ whole genome shotgun (WGS) entry which is preliminary data.</text>
</comment>
<protein>
    <submittedName>
        <fullName evidence="1">Uncharacterized protein</fullName>
    </submittedName>
</protein>
<proteinExistence type="predicted"/>